<reference evidence="3" key="1">
    <citation type="journal article" date="2011" name="Proc. Natl. Acad. Sci. U.S.A.">
        <title>Obligate biotrophy features unraveled by the genomic analysis of rust fungi.</title>
        <authorList>
            <person name="Duplessis S."/>
            <person name="Cuomo C.A."/>
            <person name="Lin Y.-C."/>
            <person name="Aerts A."/>
            <person name="Tisserant E."/>
            <person name="Veneault-Fourrey C."/>
            <person name="Joly D.L."/>
            <person name="Hacquard S."/>
            <person name="Amselem J."/>
            <person name="Cantarel B.L."/>
            <person name="Chiu R."/>
            <person name="Coutinho P.M."/>
            <person name="Feau N."/>
            <person name="Field M."/>
            <person name="Frey P."/>
            <person name="Gelhaye E."/>
            <person name="Goldberg J."/>
            <person name="Grabherr M.G."/>
            <person name="Kodira C.D."/>
            <person name="Kohler A."/>
            <person name="Kuees U."/>
            <person name="Lindquist E.A."/>
            <person name="Lucas S.M."/>
            <person name="Mago R."/>
            <person name="Mauceli E."/>
            <person name="Morin E."/>
            <person name="Murat C."/>
            <person name="Pangilinan J.L."/>
            <person name="Park R."/>
            <person name="Pearson M."/>
            <person name="Quesneville H."/>
            <person name="Rouhier N."/>
            <person name="Sakthikumar S."/>
            <person name="Salamov A.A."/>
            <person name="Schmutz J."/>
            <person name="Selles B."/>
            <person name="Shapiro H."/>
            <person name="Tanguay P."/>
            <person name="Tuskan G.A."/>
            <person name="Henrissat B."/>
            <person name="Van de Peer Y."/>
            <person name="Rouze P."/>
            <person name="Ellis J.G."/>
            <person name="Dodds P.N."/>
            <person name="Schein J.E."/>
            <person name="Zhong S."/>
            <person name="Hamelin R.C."/>
            <person name="Grigoriev I.V."/>
            <person name="Szabo L.J."/>
            <person name="Martin F."/>
        </authorList>
    </citation>
    <scope>NUCLEOTIDE SEQUENCE [LARGE SCALE GENOMIC DNA]</scope>
    <source>
        <strain evidence="3">98AG31 / pathotype 3-4-7</strain>
    </source>
</reference>
<sequence length="109" mass="12577">MNKSQIEKLIGSKLNRQEMVTSARQEEEKKLAKQMKEKDQAEERQKRANSRAPRSKPQESIRVDRANMQGDTDYQISPVSEVDEEDGSEDPEYVCHSREGGIRRPKNSD</sequence>
<accession>F4RH67</accession>
<feature type="region of interest" description="Disordered" evidence="1">
    <location>
        <begin position="1"/>
        <end position="109"/>
    </location>
</feature>
<dbReference type="EMBL" id="GL883101">
    <property type="protein sequence ID" value="EGG08383.1"/>
    <property type="molecule type" value="Genomic_DNA"/>
</dbReference>
<gene>
    <name evidence="2" type="ORF">MELLADRAFT_105079</name>
</gene>
<proteinExistence type="predicted"/>
<feature type="compositionally biased region" description="Acidic residues" evidence="1">
    <location>
        <begin position="81"/>
        <end position="92"/>
    </location>
</feature>
<dbReference type="InParanoid" id="F4RH67"/>
<protein>
    <submittedName>
        <fullName evidence="2">Uncharacterized protein</fullName>
    </submittedName>
</protein>
<feature type="compositionally biased region" description="Basic and acidic residues" evidence="1">
    <location>
        <begin position="56"/>
        <end position="65"/>
    </location>
</feature>
<dbReference type="GeneID" id="18922487"/>
<dbReference type="AlphaFoldDB" id="F4RH67"/>
<dbReference type="RefSeq" id="XP_007408581.1">
    <property type="nucleotide sequence ID" value="XM_007408519.1"/>
</dbReference>
<dbReference type="Proteomes" id="UP000001072">
    <property type="component" value="Unassembled WGS sequence"/>
</dbReference>
<dbReference type="KEGG" id="mlr:MELLADRAFT_105079"/>
<feature type="compositionally biased region" description="Basic and acidic residues" evidence="1">
    <location>
        <begin position="93"/>
        <end position="109"/>
    </location>
</feature>
<dbReference type="HOGENOM" id="CLU_2184533_0_0_1"/>
<evidence type="ECO:0000256" key="1">
    <source>
        <dbReference type="SAM" id="MobiDB-lite"/>
    </source>
</evidence>
<dbReference type="VEuPathDB" id="FungiDB:MELLADRAFT_105079"/>
<evidence type="ECO:0000313" key="3">
    <source>
        <dbReference type="Proteomes" id="UP000001072"/>
    </source>
</evidence>
<organism evidence="3">
    <name type="scientific">Melampsora larici-populina (strain 98AG31 / pathotype 3-4-7)</name>
    <name type="common">Poplar leaf rust fungus</name>
    <dbReference type="NCBI Taxonomy" id="747676"/>
    <lineage>
        <taxon>Eukaryota</taxon>
        <taxon>Fungi</taxon>
        <taxon>Dikarya</taxon>
        <taxon>Basidiomycota</taxon>
        <taxon>Pucciniomycotina</taxon>
        <taxon>Pucciniomycetes</taxon>
        <taxon>Pucciniales</taxon>
        <taxon>Melampsoraceae</taxon>
        <taxon>Melampsora</taxon>
    </lineage>
</organism>
<feature type="compositionally biased region" description="Basic and acidic residues" evidence="1">
    <location>
        <begin position="24"/>
        <end position="46"/>
    </location>
</feature>
<name>F4RH67_MELLP</name>
<keyword evidence="3" id="KW-1185">Reference proteome</keyword>
<evidence type="ECO:0000313" key="2">
    <source>
        <dbReference type="EMBL" id="EGG08383.1"/>
    </source>
</evidence>